<reference evidence="1" key="1">
    <citation type="journal article" date="2016" name="Front. Microbiol.">
        <title>Genome Sequence of the Piezophilic, Mesophilic Sulfate-Reducing Bacterium Desulfovibrio indicus J2T.</title>
        <authorList>
            <person name="Cao J."/>
            <person name="Maignien L."/>
            <person name="Shao Z."/>
            <person name="Alain K."/>
            <person name="Jebbar M."/>
        </authorList>
    </citation>
    <scope>NUCLEOTIDE SEQUENCE</scope>
    <source>
        <strain evidence="1">JCM 32048</strain>
    </source>
</reference>
<dbReference type="RefSeq" id="WP_099903601.1">
    <property type="nucleotide sequence ID" value="NZ_BPQJ01000058.1"/>
</dbReference>
<name>A0AA37HHL1_9HYPH</name>
<protein>
    <submittedName>
        <fullName evidence="1">Uncharacterized protein</fullName>
    </submittedName>
</protein>
<sequence length="168" mass="18677">MTEVIEMRPSDKLSETPKRFTLYVSKKVASVLDSVERTEDDPGPSRGERIHAVCDRYMLMVRESVPTLTENEWMGIVWAFNGGEGVNGGQAEASAFLMSRKLADTNEYENSAAECGYDNDTLLKKIDAMPIATRLAVLEVTDRWWAKQNGDGATNRQRLIASGAKISE</sequence>
<accession>A0AA37HHL1</accession>
<organism evidence="1 2">
    <name type="scientific">Methylobacterium frigidaeris</name>
    <dbReference type="NCBI Taxonomy" id="2038277"/>
    <lineage>
        <taxon>Bacteria</taxon>
        <taxon>Pseudomonadati</taxon>
        <taxon>Pseudomonadota</taxon>
        <taxon>Alphaproteobacteria</taxon>
        <taxon>Hyphomicrobiales</taxon>
        <taxon>Methylobacteriaceae</taxon>
        <taxon>Methylobacterium</taxon>
    </lineage>
</organism>
<evidence type="ECO:0000313" key="2">
    <source>
        <dbReference type="Proteomes" id="UP001055286"/>
    </source>
</evidence>
<keyword evidence="2" id="KW-1185">Reference proteome</keyword>
<gene>
    <name evidence="1" type="ORF">MPEAHAMD_6434</name>
</gene>
<proteinExistence type="predicted"/>
<dbReference type="Proteomes" id="UP001055286">
    <property type="component" value="Unassembled WGS sequence"/>
</dbReference>
<comment type="caution">
    <text evidence="1">The sequence shown here is derived from an EMBL/GenBank/DDBJ whole genome shotgun (WGS) entry which is preliminary data.</text>
</comment>
<reference evidence="1" key="2">
    <citation type="submission" date="2021-08" db="EMBL/GenBank/DDBJ databases">
        <authorList>
            <person name="Tani A."/>
            <person name="Ola A."/>
            <person name="Ogura Y."/>
            <person name="Katsura K."/>
            <person name="Hayashi T."/>
        </authorList>
    </citation>
    <scope>NUCLEOTIDE SEQUENCE</scope>
    <source>
        <strain evidence="1">JCM 32048</strain>
    </source>
</reference>
<dbReference type="AlphaFoldDB" id="A0AA37HHL1"/>
<dbReference type="EMBL" id="BPQJ01000058">
    <property type="protein sequence ID" value="GJD66237.1"/>
    <property type="molecule type" value="Genomic_DNA"/>
</dbReference>
<evidence type="ECO:0000313" key="1">
    <source>
        <dbReference type="EMBL" id="GJD66237.1"/>
    </source>
</evidence>